<evidence type="ECO:0000313" key="1">
    <source>
        <dbReference type="EMBL" id="KER22054.1"/>
    </source>
</evidence>
<reference evidence="1 2" key="1">
    <citation type="submission" date="2013-11" db="EMBL/GenBank/DDBJ databases">
        <title>Opisthorchis viverrini - life in the bile duct.</title>
        <authorList>
            <person name="Young N.D."/>
            <person name="Nagarajan N."/>
            <person name="Lin S.J."/>
            <person name="Korhonen P.K."/>
            <person name="Jex A.R."/>
            <person name="Hall R.S."/>
            <person name="Safavi-Hemami H."/>
            <person name="Kaewkong W."/>
            <person name="Bertrand D."/>
            <person name="Gao S."/>
            <person name="Seet Q."/>
            <person name="Wongkham S."/>
            <person name="Teh B.T."/>
            <person name="Wongkham C."/>
            <person name="Intapan P.M."/>
            <person name="Maleewong W."/>
            <person name="Yang X."/>
            <person name="Hu M."/>
            <person name="Wang Z."/>
            <person name="Hofmann A."/>
            <person name="Sternberg P.W."/>
            <person name="Tan P."/>
            <person name="Wang J."/>
            <person name="Gasser R.B."/>
        </authorList>
    </citation>
    <scope>NUCLEOTIDE SEQUENCE [LARGE SCALE GENOMIC DNA]</scope>
</reference>
<name>A0A075A3T5_OPIVI</name>
<dbReference type="RefSeq" id="XP_009174205.1">
    <property type="nucleotide sequence ID" value="XM_009175941.1"/>
</dbReference>
<sequence>MTPPNPFLRDTHAHTLLSSILLFADDLKFRSFNASVLQMDAEAVHQRIAQWIAEVRKPSHHGEVQSLRDGSANVLVVRGENGLGHVKRIDNKNILGIRHFQTCSQYSMKNLLKRRSPFYE</sequence>
<dbReference type="GeneID" id="20323936"/>
<dbReference type="CTD" id="20323936"/>
<dbReference type="Proteomes" id="UP000054324">
    <property type="component" value="Unassembled WGS sequence"/>
</dbReference>
<evidence type="ECO:0000313" key="2">
    <source>
        <dbReference type="Proteomes" id="UP000054324"/>
    </source>
</evidence>
<dbReference type="EMBL" id="KL596923">
    <property type="protein sequence ID" value="KER22054.1"/>
    <property type="molecule type" value="Genomic_DNA"/>
</dbReference>
<proteinExistence type="predicted"/>
<accession>A0A075A3T5</accession>
<gene>
    <name evidence="1" type="ORF">T265_09768</name>
</gene>
<organism evidence="1 2">
    <name type="scientific">Opisthorchis viverrini</name>
    <name type="common">Southeast Asian liver fluke</name>
    <dbReference type="NCBI Taxonomy" id="6198"/>
    <lineage>
        <taxon>Eukaryota</taxon>
        <taxon>Metazoa</taxon>
        <taxon>Spiralia</taxon>
        <taxon>Lophotrochozoa</taxon>
        <taxon>Platyhelminthes</taxon>
        <taxon>Trematoda</taxon>
        <taxon>Digenea</taxon>
        <taxon>Opisthorchiida</taxon>
        <taxon>Opisthorchiata</taxon>
        <taxon>Opisthorchiidae</taxon>
        <taxon>Opisthorchis</taxon>
    </lineage>
</organism>
<dbReference type="AlphaFoldDB" id="A0A075A3T5"/>
<keyword evidence="2" id="KW-1185">Reference proteome</keyword>
<protein>
    <submittedName>
        <fullName evidence="1">Uncharacterized protein</fullName>
    </submittedName>
</protein>
<dbReference type="KEGG" id="ovi:T265_09768"/>